<dbReference type="Gene3D" id="3.30.465.10">
    <property type="match status" value="1"/>
</dbReference>
<dbReference type="InterPro" id="IPR046342">
    <property type="entry name" value="CBS_dom_sf"/>
</dbReference>
<keyword evidence="5 9" id="KW-0129">CBS domain</keyword>
<evidence type="ECO:0000313" key="12">
    <source>
        <dbReference type="Proteomes" id="UP000275394"/>
    </source>
</evidence>
<gene>
    <name evidence="11" type="ORF">EDC56_3469</name>
</gene>
<evidence type="ECO:0000256" key="3">
    <source>
        <dbReference type="ARBA" id="ARBA00022737"/>
    </source>
</evidence>
<evidence type="ECO:0000256" key="9">
    <source>
        <dbReference type="PROSITE-ProRule" id="PRU00703"/>
    </source>
</evidence>
<dbReference type="SUPFAM" id="SSF54631">
    <property type="entry name" value="CBS-domain pair"/>
    <property type="match status" value="1"/>
</dbReference>
<comment type="caution">
    <text evidence="11">The sequence shown here is derived from an EMBL/GenBank/DDBJ whole genome shotgun (WGS) entry which is preliminary data.</text>
</comment>
<dbReference type="SMART" id="SM00116">
    <property type="entry name" value="CBS"/>
    <property type="match status" value="2"/>
</dbReference>
<dbReference type="InterPro" id="IPR036318">
    <property type="entry name" value="FAD-bd_PCMH-like_sf"/>
</dbReference>
<dbReference type="InterPro" id="IPR044751">
    <property type="entry name" value="Ion_transp-like_CBS"/>
</dbReference>
<protein>
    <recommendedName>
        <fullName evidence="8">Magnesium and cobalt efflux protein CorC</fullName>
    </recommendedName>
</protein>
<evidence type="ECO:0000256" key="8">
    <source>
        <dbReference type="ARBA" id="ARBA00040729"/>
    </source>
</evidence>
<feature type="domain" description="CBS" evidence="10">
    <location>
        <begin position="134"/>
        <end position="191"/>
    </location>
</feature>
<dbReference type="InterPro" id="IPR000644">
    <property type="entry name" value="CBS_dom"/>
</dbReference>
<feature type="domain" description="CBS" evidence="10">
    <location>
        <begin position="71"/>
        <end position="128"/>
    </location>
</feature>
<dbReference type="InterPro" id="IPR016169">
    <property type="entry name" value="FAD-bd_PCMH_sub2"/>
</dbReference>
<dbReference type="Pfam" id="PF03471">
    <property type="entry name" value="CorC_HlyC"/>
    <property type="match status" value="1"/>
</dbReference>
<evidence type="ECO:0000256" key="5">
    <source>
        <dbReference type="ARBA" id="ARBA00023122"/>
    </source>
</evidence>
<dbReference type="PROSITE" id="PS51371">
    <property type="entry name" value="CBS"/>
    <property type="match status" value="2"/>
</dbReference>
<sequence>MSEDRSSNDPEVKSWIGKLTDIFSPEAKNSDDLREQIRSAEQNEIIDADALSIIEGAMEVSKQQVRDILIPSTQMVSIQVDTPFKEALKTIIQSSHSRFPVFGEDRDDILGILLAKDLLPQLLERNEEFSLKSILRPVNIVPESKRLNILLREFRENRSHMAVVIDEYGCVGGLVTIEDVLEQIVGDIEDEFDVEEVDNIRTISPTLYSVEALTSIEDFNDAFGCQFSEEEFDTIGGIVSQGFGRVPENGESIDIDGFFFTISHADSRRIKTLSVTPPQSENEEVSTD</sequence>
<evidence type="ECO:0000256" key="1">
    <source>
        <dbReference type="ARBA" id="ARBA00006337"/>
    </source>
</evidence>
<dbReference type="InterPro" id="IPR054115">
    <property type="entry name" value="CorC_N"/>
</dbReference>
<dbReference type="RefSeq" id="WP_123713788.1">
    <property type="nucleotide sequence ID" value="NZ_RKHR01000007.1"/>
</dbReference>
<evidence type="ECO:0000256" key="6">
    <source>
        <dbReference type="ARBA" id="ARBA00023285"/>
    </source>
</evidence>
<dbReference type="EMBL" id="RKHR01000007">
    <property type="protein sequence ID" value="ROR98733.1"/>
    <property type="molecule type" value="Genomic_DNA"/>
</dbReference>
<dbReference type="AlphaFoldDB" id="A0A3N2DG10"/>
<dbReference type="InterPro" id="IPR005170">
    <property type="entry name" value="Transptr-assoc_dom"/>
</dbReference>
<comment type="function">
    <text evidence="7">Plays a role in the transport of magnesium and cobalt ions.</text>
</comment>
<evidence type="ECO:0000259" key="10">
    <source>
        <dbReference type="PROSITE" id="PS51371"/>
    </source>
</evidence>
<evidence type="ECO:0000313" key="11">
    <source>
        <dbReference type="EMBL" id="ROR98733.1"/>
    </source>
</evidence>
<dbReference type="PANTHER" id="PTHR22777">
    <property type="entry name" value="HEMOLYSIN-RELATED"/>
    <property type="match status" value="1"/>
</dbReference>
<dbReference type="PANTHER" id="PTHR22777:SF27">
    <property type="entry name" value="MAGNESIUM AND COBALT EFFLUX PROTEIN CORC"/>
    <property type="match status" value="1"/>
</dbReference>
<comment type="similarity">
    <text evidence="1">Belongs to the UPF0053 family.</text>
</comment>
<keyword evidence="4" id="KW-0460">Magnesium</keyword>
<keyword evidence="6" id="KW-0170">Cobalt</keyword>
<dbReference type="OrthoDB" id="9797674at2"/>
<dbReference type="SMART" id="SM01091">
    <property type="entry name" value="CorC_HlyC"/>
    <property type="match status" value="1"/>
</dbReference>
<keyword evidence="2" id="KW-0813">Transport</keyword>
<dbReference type="Pfam" id="PF21917">
    <property type="entry name" value="NMB0537_N"/>
    <property type="match status" value="1"/>
</dbReference>
<dbReference type="GO" id="GO:0050660">
    <property type="term" value="F:flavin adenine dinucleotide binding"/>
    <property type="evidence" value="ECO:0007669"/>
    <property type="project" value="InterPro"/>
</dbReference>
<evidence type="ECO:0000256" key="4">
    <source>
        <dbReference type="ARBA" id="ARBA00022842"/>
    </source>
</evidence>
<dbReference type="Proteomes" id="UP000275394">
    <property type="component" value="Unassembled WGS sequence"/>
</dbReference>
<dbReference type="CDD" id="cd04590">
    <property type="entry name" value="CBS_pair_CorC_HlyC_assoc"/>
    <property type="match status" value="1"/>
</dbReference>
<reference evidence="11 12" key="1">
    <citation type="submission" date="2018-11" db="EMBL/GenBank/DDBJ databases">
        <title>Genomic Encyclopedia of Type Strains, Phase IV (KMG-IV): sequencing the most valuable type-strain genomes for metagenomic binning, comparative biology and taxonomic classification.</title>
        <authorList>
            <person name="Goeker M."/>
        </authorList>
    </citation>
    <scope>NUCLEOTIDE SEQUENCE [LARGE SCALE GENOMIC DNA]</scope>
    <source>
        <strain evidence="11 12">DSM 100316</strain>
    </source>
</reference>
<dbReference type="GO" id="GO:0005886">
    <property type="term" value="C:plasma membrane"/>
    <property type="evidence" value="ECO:0007669"/>
    <property type="project" value="TreeGrafter"/>
</dbReference>
<name>A0A3N2DG10_9GAMM</name>
<evidence type="ECO:0000256" key="7">
    <source>
        <dbReference type="ARBA" id="ARBA00037273"/>
    </source>
</evidence>
<dbReference type="SUPFAM" id="SSF56176">
    <property type="entry name" value="FAD-binding/transporter-associated domain-like"/>
    <property type="match status" value="1"/>
</dbReference>
<proteinExistence type="inferred from homology"/>
<accession>A0A3N2DG10</accession>
<keyword evidence="3" id="KW-0677">Repeat</keyword>
<dbReference type="Gene3D" id="3.10.580.10">
    <property type="entry name" value="CBS-domain"/>
    <property type="match status" value="1"/>
</dbReference>
<evidence type="ECO:0000256" key="2">
    <source>
        <dbReference type="ARBA" id="ARBA00022448"/>
    </source>
</evidence>
<organism evidence="11 12">
    <name type="scientific">Sinobacterium caligoides</name>
    <dbReference type="NCBI Taxonomy" id="933926"/>
    <lineage>
        <taxon>Bacteria</taxon>
        <taxon>Pseudomonadati</taxon>
        <taxon>Pseudomonadota</taxon>
        <taxon>Gammaproteobacteria</taxon>
        <taxon>Cellvibrionales</taxon>
        <taxon>Spongiibacteraceae</taxon>
        <taxon>Sinobacterium</taxon>
    </lineage>
</organism>
<dbReference type="FunFam" id="3.10.580.10:FF:000002">
    <property type="entry name" value="Magnesium/cobalt efflux protein CorC"/>
    <property type="match status" value="1"/>
</dbReference>
<dbReference type="Pfam" id="PF00571">
    <property type="entry name" value="CBS"/>
    <property type="match status" value="2"/>
</dbReference>
<keyword evidence="12" id="KW-1185">Reference proteome</keyword>